<reference evidence="1 2" key="1">
    <citation type="submission" date="2014-06" db="EMBL/GenBank/DDBJ databases">
        <title>Evolutionary Origins and Diversification of the Mycorrhizal Mutualists.</title>
        <authorList>
            <consortium name="DOE Joint Genome Institute"/>
            <consortium name="Mycorrhizal Genomics Consortium"/>
            <person name="Kohler A."/>
            <person name="Kuo A."/>
            <person name="Nagy L.G."/>
            <person name="Floudas D."/>
            <person name="Copeland A."/>
            <person name="Barry K.W."/>
            <person name="Cichocki N."/>
            <person name="Veneault-Fourrey C."/>
            <person name="LaButti K."/>
            <person name="Lindquist E.A."/>
            <person name="Lipzen A."/>
            <person name="Lundell T."/>
            <person name="Morin E."/>
            <person name="Murat C."/>
            <person name="Riley R."/>
            <person name="Ohm R."/>
            <person name="Sun H."/>
            <person name="Tunlid A."/>
            <person name="Henrissat B."/>
            <person name="Grigoriev I.V."/>
            <person name="Hibbett D.S."/>
            <person name="Martin F."/>
        </authorList>
    </citation>
    <scope>NUCLEOTIDE SEQUENCE [LARGE SCALE GENOMIC DNA]</scope>
    <source>
        <strain evidence="1 2">SS14</strain>
    </source>
</reference>
<dbReference type="HOGENOM" id="CLU_2689409_0_0_1"/>
<keyword evidence="2" id="KW-1185">Reference proteome</keyword>
<protein>
    <submittedName>
        <fullName evidence="1">Uncharacterized protein</fullName>
    </submittedName>
</protein>
<evidence type="ECO:0000313" key="2">
    <source>
        <dbReference type="Proteomes" id="UP000054279"/>
    </source>
</evidence>
<dbReference type="Proteomes" id="UP000054279">
    <property type="component" value="Unassembled WGS sequence"/>
</dbReference>
<sequence>MVAKHFRPILVKTVKRSIIMDEDAQPNGGLAWKWLLKVLQQLGIDGIRSEDTDNSNKWLVDDEIYCPQGSKQAH</sequence>
<evidence type="ECO:0000313" key="1">
    <source>
        <dbReference type="EMBL" id="KIJ46955.1"/>
    </source>
</evidence>
<organism evidence="1 2">
    <name type="scientific">Sphaerobolus stellatus (strain SS14)</name>
    <dbReference type="NCBI Taxonomy" id="990650"/>
    <lineage>
        <taxon>Eukaryota</taxon>
        <taxon>Fungi</taxon>
        <taxon>Dikarya</taxon>
        <taxon>Basidiomycota</taxon>
        <taxon>Agaricomycotina</taxon>
        <taxon>Agaricomycetes</taxon>
        <taxon>Phallomycetidae</taxon>
        <taxon>Geastrales</taxon>
        <taxon>Sphaerobolaceae</taxon>
        <taxon>Sphaerobolus</taxon>
    </lineage>
</organism>
<dbReference type="AlphaFoldDB" id="A0A0C9UV76"/>
<gene>
    <name evidence="1" type="ORF">M422DRAFT_249700</name>
</gene>
<dbReference type="EMBL" id="KN837105">
    <property type="protein sequence ID" value="KIJ46955.1"/>
    <property type="molecule type" value="Genomic_DNA"/>
</dbReference>
<accession>A0A0C9UV76</accession>
<name>A0A0C9UV76_SPHS4</name>
<dbReference type="OrthoDB" id="3269403at2759"/>
<proteinExistence type="predicted"/>